<protein>
    <recommendedName>
        <fullName evidence="3">Protein kinase domain-containing protein</fullName>
    </recommendedName>
</protein>
<dbReference type="AlphaFoldDB" id="A0A6A5UTG6"/>
<dbReference type="Gene3D" id="1.10.510.10">
    <property type="entry name" value="Transferase(Phosphotransferase) domain 1"/>
    <property type="match status" value="1"/>
</dbReference>
<keyword evidence="2" id="KW-1185">Reference proteome</keyword>
<dbReference type="EMBL" id="ML976789">
    <property type="protein sequence ID" value="KAF1964417.1"/>
    <property type="molecule type" value="Genomic_DNA"/>
</dbReference>
<evidence type="ECO:0000313" key="2">
    <source>
        <dbReference type="Proteomes" id="UP000800036"/>
    </source>
</evidence>
<evidence type="ECO:0000313" key="1">
    <source>
        <dbReference type="EMBL" id="KAF1964417.1"/>
    </source>
</evidence>
<dbReference type="OrthoDB" id="3942097at2759"/>
<organism evidence="1 2">
    <name type="scientific">Bimuria novae-zelandiae CBS 107.79</name>
    <dbReference type="NCBI Taxonomy" id="1447943"/>
    <lineage>
        <taxon>Eukaryota</taxon>
        <taxon>Fungi</taxon>
        <taxon>Dikarya</taxon>
        <taxon>Ascomycota</taxon>
        <taxon>Pezizomycotina</taxon>
        <taxon>Dothideomycetes</taxon>
        <taxon>Pleosporomycetidae</taxon>
        <taxon>Pleosporales</taxon>
        <taxon>Massarineae</taxon>
        <taxon>Didymosphaeriaceae</taxon>
        <taxon>Bimuria</taxon>
    </lineage>
</organism>
<evidence type="ECO:0008006" key="3">
    <source>
        <dbReference type="Google" id="ProtNLM"/>
    </source>
</evidence>
<reference evidence="1" key="1">
    <citation type="journal article" date="2020" name="Stud. Mycol.">
        <title>101 Dothideomycetes genomes: a test case for predicting lifestyles and emergence of pathogens.</title>
        <authorList>
            <person name="Haridas S."/>
            <person name="Albert R."/>
            <person name="Binder M."/>
            <person name="Bloem J."/>
            <person name="Labutti K."/>
            <person name="Salamov A."/>
            <person name="Andreopoulos B."/>
            <person name="Baker S."/>
            <person name="Barry K."/>
            <person name="Bills G."/>
            <person name="Bluhm B."/>
            <person name="Cannon C."/>
            <person name="Castanera R."/>
            <person name="Culley D."/>
            <person name="Daum C."/>
            <person name="Ezra D."/>
            <person name="Gonzalez J."/>
            <person name="Henrissat B."/>
            <person name="Kuo A."/>
            <person name="Liang C."/>
            <person name="Lipzen A."/>
            <person name="Lutzoni F."/>
            <person name="Magnuson J."/>
            <person name="Mondo S."/>
            <person name="Nolan M."/>
            <person name="Ohm R."/>
            <person name="Pangilinan J."/>
            <person name="Park H.-J."/>
            <person name="Ramirez L."/>
            <person name="Alfaro M."/>
            <person name="Sun H."/>
            <person name="Tritt A."/>
            <person name="Yoshinaga Y."/>
            <person name="Zwiers L.-H."/>
            <person name="Turgeon B."/>
            <person name="Goodwin S."/>
            <person name="Spatafora J."/>
            <person name="Crous P."/>
            <person name="Grigoriev I."/>
        </authorList>
    </citation>
    <scope>NUCLEOTIDE SEQUENCE</scope>
    <source>
        <strain evidence="1">CBS 107.79</strain>
    </source>
</reference>
<sequence>MEERHIQCIAHAVFNALSHLAHHGMVHHRVQAKTIRFTTPDLRIVLSDFEAVTESAASHLDNSDLKDLGFVLLECMEGHALPTERHNMEFIADQRAVNKVFGLTNAEQWSGCKDMVDFLDELFNEKKTASAKYSKPHTFVSSNIQDYECMRPYVELVTLECFTLWTPGD</sequence>
<proteinExistence type="predicted"/>
<gene>
    <name evidence="1" type="ORF">BU23DRAFT_63069</name>
</gene>
<dbReference type="InterPro" id="IPR011009">
    <property type="entry name" value="Kinase-like_dom_sf"/>
</dbReference>
<accession>A0A6A5UTG6</accession>
<name>A0A6A5UTG6_9PLEO</name>
<dbReference type="Proteomes" id="UP000800036">
    <property type="component" value="Unassembled WGS sequence"/>
</dbReference>
<dbReference type="SUPFAM" id="SSF56112">
    <property type="entry name" value="Protein kinase-like (PK-like)"/>
    <property type="match status" value="1"/>
</dbReference>